<dbReference type="Gene3D" id="3.40.1760.10">
    <property type="entry name" value="YfbM-like super family"/>
    <property type="match status" value="1"/>
</dbReference>
<dbReference type="AlphaFoldDB" id="A0A075JIX4"/>
<accession>A0A075JIX4</accession>
<evidence type="ECO:0000313" key="1">
    <source>
        <dbReference type="EMBL" id="AIF39873.1"/>
    </source>
</evidence>
<dbReference type="InterPro" id="IPR015068">
    <property type="entry name" value="DUF1877"/>
</dbReference>
<protein>
    <recommendedName>
        <fullName evidence="3">DUF1877 family protein</fullName>
    </recommendedName>
</protein>
<dbReference type="SUPFAM" id="SSF111069">
    <property type="entry name" value="Hypothetical protein yfbM"/>
    <property type="match status" value="1"/>
</dbReference>
<dbReference type="InterPro" id="IPR035944">
    <property type="entry name" value="YfbM-like_sf"/>
</dbReference>
<evidence type="ECO:0000313" key="2">
    <source>
        <dbReference type="Proteomes" id="UP000027986"/>
    </source>
</evidence>
<reference evidence="1 2" key="1">
    <citation type="submission" date="2014-07" db="EMBL/GenBank/DDBJ databases">
        <title>Genome Sequencing of Dermacoccus nishinomiyaensis.</title>
        <authorList>
            <person name="Hong K.W."/>
            <person name="Chan K.G."/>
        </authorList>
    </citation>
    <scope>NUCLEOTIDE SEQUENCE [LARGE SCALE GENOMIC DNA]</scope>
    <source>
        <strain evidence="1 2">M25</strain>
    </source>
</reference>
<keyword evidence="2" id="KW-1185">Reference proteome</keyword>
<proteinExistence type="predicted"/>
<name>A0A075JIX4_9MICO</name>
<dbReference type="Proteomes" id="UP000027986">
    <property type="component" value="Chromosome"/>
</dbReference>
<dbReference type="Pfam" id="PF08974">
    <property type="entry name" value="DUF1877"/>
    <property type="match status" value="1"/>
</dbReference>
<dbReference type="HOGENOM" id="CLU_110577_2_0_11"/>
<organism evidence="1 2">
    <name type="scientific">Dermacoccus nishinomiyaensis</name>
    <dbReference type="NCBI Taxonomy" id="1274"/>
    <lineage>
        <taxon>Bacteria</taxon>
        <taxon>Bacillati</taxon>
        <taxon>Actinomycetota</taxon>
        <taxon>Actinomycetes</taxon>
        <taxon>Micrococcales</taxon>
        <taxon>Dermacoccaceae</taxon>
        <taxon>Dermacoccus</taxon>
    </lineage>
</organism>
<sequence>MIWTAYRMDDTEAQRLVTDLTSTGDAPLQALETLEKFDDERMLDVDKAWHALERLYKQAHAPSPISEGRVPDSEDVVVGHVTPARVTAIAAAMGRITPSILRKGYDAKRFTRDEIYPGIWDEDDVLDVYVMPYDAELREFYAKAAEADEAVIWQLN</sequence>
<evidence type="ECO:0008006" key="3">
    <source>
        <dbReference type="Google" id="ProtNLM"/>
    </source>
</evidence>
<dbReference type="KEGG" id="dni:HX89_01490"/>
<dbReference type="EMBL" id="CP008889">
    <property type="protein sequence ID" value="AIF39873.1"/>
    <property type="molecule type" value="Genomic_DNA"/>
</dbReference>
<gene>
    <name evidence="1" type="ORF">HX89_01490</name>
</gene>